<dbReference type="Pfam" id="PF04500">
    <property type="entry name" value="FLYWCH"/>
    <property type="match status" value="1"/>
</dbReference>
<dbReference type="Gene3D" id="2.20.25.240">
    <property type="match status" value="1"/>
</dbReference>
<feature type="domain" description="FLYWCH-type" evidence="4">
    <location>
        <begin position="11"/>
        <end position="72"/>
    </location>
</feature>
<dbReference type="EMBL" id="MCFG01000225">
    <property type="protein sequence ID" value="ORX78044.1"/>
    <property type="molecule type" value="Genomic_DNA"/>
</dbReference>
<dbReference type="OrthoDB" id="10029846at2759"/>
<reference evidence="5 6" key="1">
    <citation type="submission" date="2016-08" db="EMBL/GenBank/DDBJ databases">
        <title>A Parts List for Fungal Cellulosomes Revealed by Comparative Genomics.</title>
        <authorList>
            <consortium name="DOE Joint Genome Institute"/>
            <person name="Haitjema C.H."/>
            <person name="Gilmore S.P."/>
            <person name="Henske J.K."/>
            <person name="Solomon K.V."/>
            <person name="De Groot R."/>
            <person name="Kuo A."/>
            <person name="Mondo S.J."/>
            <person name="Salamov A.A."/>
            <person name="Labutti K."/>
            <person name="Zhao Z."/>
            <person name="Chiniquy J."/>
            <person name="Barry K."/>
            <person name="Brewer H.M."/>
            <person name="Purvine S.O."/>
            <person name="Wright A.T."/>
            <person name="Boxma B."/>
            <person name="Van Alen T."/>
            <person name="Hackstein J.H."/>
            <person name="Baker S.E."/>
            <person name="Grigoriev I.V."/>
            <person name="O'Malley M.A."/>
        </authorList>
    </citation>
    <scope>NUCLEOTIDE SEQUENCE [LARGE SCALE GENOMIC DNA]</scope>
    <source>
        <strain evidence="5 6">S4</strain>
    </source>
</reference>
<gene>
    <name evidence="5" type="ORF">BCR32DRAFT_282659</name>
</gene>
<dbReference type="AlphaFoldDB" id="A0A1Y1WY63"/>
<sequence length="442" mass="52992">MDDKLKIEISETNRGKEQIIINKKYKYNFSTLKKDNTKVYRCTEYRTSNKCKSFIILNNNKEVLKYESSHNHLEKEFSTSISITKHKIKNEIRKSLIPLDMRPKRIYDEVSQELGFICPEYNSIKSQLSRSRNKQLFPDIKTFEEIPDESEYYKTTRNENFMIFKNSNLVIFQSPFQAKLFSKYDKDIFADGTFYIAPTISYQVFITRTYVTELNGFYTTSFSVLKDKKQSTYEILFEEIKKISLEINKNALYYKEVEDNNILYIYYKAISNLPFINPEYIFNIYNKIKSTCEACDRFQFLKFLEYFKNTYLNNYDIKSWNYYKSIEHITNNASESFNNYLNNLFAKKPSFYKLIYTLQKEESLSYNDYERRIGGIWNKKKRILGRTEEIDGLIRHYEKLESELIKNGYNKNDISDESMTYTILRNSRCDNLRKDLDTIVDK</sequence>
<comment type="caution">
    <text evidence="5">The sequence shown here is derived from an EMBL/GenBank/DDBJ whole genome shotgun (WGS) entry which is preliminary data.</text>
</comment>
<keyword evidence="1" id="KW-0479">Metal-binding</keyword>
<organism evidence="5 6">
    <name type="scientific">Anaeromyces robustus</name>
    <dbReference type="NCBI Taxonomy" id="1754192"/>
    <lineage>
        <taxon>Eukaryota</taxon>
        <taxon>Fungi</taxon>
        <taxon>Fungi incertae sedis</taxon>
        <taxon>Chytridiomycota</taxon>
        <taxon>Chytridiomycota incertae sedis</taxon>
        <taxon>Neocallimastigomycetes</taxon>
        <taxon>Neocallimastigales</taxon>
        <taxon>Neocallimastigaceae</taxon>
        <taxon>Anaeromyces</taxon>
    </lineage>
</organism>
<keyword evidence="2" id="KW-0863">Zinc-finger</keyword>
<reference evidence="5 6" key="2">
    <citation type="submission" date="2016-08" db="EMBL/GenBank/DDBJ databases">
        <title>Pervasive Adenine N6-methylation of Active Genes in Fungi.</title>
        <authorList>
            <consortium name="DOE Joint Genome Institute"/>
            <person name="Mondo S.J."/>
            <person name="Dannebaum R.O."/>
            <person name="Kuo R.C."/>
            <person name="Labutti K."/>
            <person name="Haridas S."/>
            <person name="Kuo A."/>
            <person name="Salamov A."/>
            <person name="Ahrendt S.R."/>
            <person name="Lipzen A."/>
            <person name="Sullivan W."/>
            <person name="Andreopoulos W.B."/>
            <person name="Clum A."/>
            <person name="Lindquist E."/>
            <person name="Daum C."/>
            <person name="Ramamoorthy G.K."/>
            <person name="Gryganskyi A."/>
            <person name="Culley D."/>
            <person name="Magnuson J.K."/>
            <person name="James T.Y."/>
            <person name="O'Malley M.A."/>
            <person name="Stajich J.E."/>
            <person name="Spatafora J.W."/>
            <person name="Visel A."/>
            <person name="Grigoriev I.V."/>
        </authorList>
    </citation>
    <scope>NUCLEOTIDE SEQUENCE [LARGE SCALE GENOMIC DNA]</scope>
    <source>
        <strain evidence="5 6">S4</strain>
    </source>
</reference>
<evidence type="ECO:0000256" key="2">
    <source>
        <dbReference type="ARBA" id="ARBA00022771"/>
    </source>
</evidence>
<dbReference type="InterPro" id="IPR007588">
    <property type="entry name" value="Znf_FLYWCH"/>
</dbReference>
<keyword evidence="6" id="KW-1185">Reference proteome</keyword>
<dbReference type="GO" id="GO:0008270">
    <property type="term" value="F:zinc ion binding"/>
    <property type="evidence" value="ECO:0007669"/>
    <property type="project" value="UniProtKB-KW"/>
</dbReference>
<evidence type="ECO:0000313" key="5">
    <source>
        <dbReference type="EMBL" id="ORX78044.1"/>
    </source>
</evidence>
<name>A0A1Y1WY63_9FUNG</name>
<evidence type="ECO:0000259" key="4">
    <source>
        <dbReference type="Pfam" id="PF04500"/>
    </source>
</evidence>
<proteinExistence type="predicted"/>
<protein>
    <recommendedName>
        <fullName evidence="4">FLYWCH-type domain-containing protein</fullName>
    </recommendedName>
</protein>
<evidence type="ECO:0000256" key="3">
    <source>
        <dbReference type="ARBA" id="ARBA00022833"/>
    </source>
</evidence>
<accession>A0A1Y1WY63</accession>
<evidence type="ECO:0000256" key="1">
    <source>
        <dbReference type="ARBA" id="ARBA00022723"/>
    </source>
</evidence>
<dbReference type="Proteomes" id="UP000193944">
    <property type="component" value="Unassembled WGS sequence"/>
</dbReference>
<evidence type="ECO:0000313" key="6">
    <source>
        <dbReference type="Proteomes" id="UP000193944"/>
    </source>
</evidence>
<keyword evidence="3" id="KW-0862">Zinc</keyword>